<evidence type="ECO:0000313" key="3">
    <source>
        <dbReference type="Proteomes" id="UP001054889"/>
    </source>
</evidence>
<keyword evidence="3" id="KW-1185">Reference proteome</keyword>
<feature type="compositionally biased region" description="Polar residues" evidence="1">
    <location>
        <begin position="188"/>
        <end position="207"/>
    </location>
</feature>
<protein>
    <submittedName>
        <fullName evidence="2">Uncharacterized protein</fullName>
    </submittedName>
</protein>
<comment type="caution">
    <text evidence="2">The sequence shown here is derived from an EMBL/GenBank/DDBJ whole genome shotgun (WGS) entry which is preliminary data.</text>
</comment>
<evidence type="ECO:0000313" key="2">
    <source>
        <dbReference type="EMBL" id="GJM91451.1"/>
    </source>
</evidence>
<sequence length="238" mass="26105">MLFCPVICYLKNERYTPMDHDDNDIQSPNFQLAGENNSKFSSGFQPFALQKLDIDNQLQNHLRFDNLIDSEVFFDVQGHDSSWIEALSTGSSIVDFNSSAAESCSISKANNVWSEATSTESVEMLLKSVGESDIAGNMDGNAHNMDSQIDLSNKQPKSSNSPTVSTVVPTEKDHSQSTSSGMIGGPEHSQSTQSRMTDDPSSTQSQLDHFVPVLMNEKGIVSEQLSSFSQRLRKLPSG</sequence>
<name>A0AAV5BZN2_ELECO</name>
<reference evidence="2" key="1">
    <citation type="journal article" date="2018" name="DNA Res.">
        <title>Multiple hybrid de novo genome assembly of finger millet, an orphan allotetraploid crop.</title>
        <authorList>
            <person name="Hatakeyama M."/>
            <person name="Aluri S."/>
            <person name="Balachadran M.T."/>
            <person name="Sivarajan S.R."/>
            <person name="Patrignani A."/>
            <person name="Gruter S."/>
            <person name="Poveda L."/>
            <person name="Shimizu-Inatsugi R."/>
            <person name="Baeten J."/>
            <person name="Francoijs K.J."/>
            <person name="Nataraja K.N."/>
            <person name="Reddy Y.A.N."/>
            <person name="Phadnis S."/>
            <person name="Ravikumar R.L."/>
            <person name="Schlapbach R."/>
            <person name="Sreeman S.M."/>
            <person name="Shimizu K.K."/>
        </authorList>
    </citation>
    <scope>NUCLEOTIDE SEQUENCE</scope>
</reference>
<dbReference type="PANTHER" id="PTHR48429:SF1">
    <property type="entry name" value="AGENET DOMAIN-CONTAINING PROTEIN"/>
    <property type="match status" value="1"/>
</dbReference>
<dbReference type="PANTHER" id="PTHR48429">
    <property type="entry name" value="AGENET DOMAIN-CONTAINING PROTEIN"/>
    <property type="match status" value="1"/>
</dbReference>
<feature type="compositionally biased region" description="Polar residues" evidence="1">
    <location>
        <begin position="144"/>
        <end position="155"/>
    </location>
</feature>
<feature type="region of interest" description="Disordered" evidence="1">
    <location>
        <begin position="135"/>
        <end position="209"/>
    </location>
</feature>
<gene>
    <name evidence="2" type="primary">ga07822</name>
    <name evidence="2" type="ORF">PR202_ga07822</name>
</gene>
<dbReference type="EMBL" id="BQKI01000003">
    <property type="protein sequence ID" value="GJM91451.1"/>
    <property type="molecule type" value="Genomic_DNA"/>
</dbReference>
<feature type="compositionally biased region" description="Low complexity" evidence="1">
    <location>
        <begin position="156"/>
        <end position="169"/>
    </location>
</feature>
<dbReference type="Proteomes" id="UP001054889">
    <property type="component" value="Unassembled WGS sequence"/>
</dbReference>
<proteinExistence type="predicted"/>
<accession>A0AAV5BZN2</accession>
<dbReference type="AlphaFoldDB" id="A0AAV5BZN2"/>
<evidence type="ECO:0000256" key="1">
    <source>
        <dbReference type="SAM" id="MobiDB-lite"/>
    </source>
</evidence>
<organism evidence="2 3">
    <name type="scientific">Eleusine coracana subsp. coracana</name>
    <dbReference type="NCBI Taxonomy" id="191504"/>
    <lineage>
        <taxon>Eukaryota</taxon>
        <taxon>Viridiplantae</taxon>
        <taxon>Streptophyta</taxon>
        <taxon>Embryophyta</taxon>
        <taxon>Tracheophyta</taxon>
        <taxon>Spermatophyta</taxon>
        <taxon>Magnoliopsida</taxon>
        <taxon>Liliopsida</taxon>
        <taxon>Poales</taxon>
        <taxon>Poaceae</taxon>
        <taxon>PACMAD clade</taxon>
        <taxon>Chloridoideae</taxon>
        <taxon>Cynodonteae</taxon>
        <taxon>Eleusininae</taxon>
        <taxon>Eleusine</taxon>
    </lineage>
</organism>
<reference evidence="2" key="2">
    <citation type="submission" date="2021-12" db="EMBL/GenBank/DDBJ databases">
        <title>Resequencing data analysis of finger millet.</title>
        <authorList>
            <person name="Hatakeyama M."/>
            <person name="Aluri S."/>
            <person name="Balachadran M.T."/>
            <person name="Sivarajan S.R."/>
            <person name="Poveda L."/>
            <person name="Shimizu-Inatsugi R."/>
            <person name="Schlapbach R."/>
            <person name="Sreeman S.M."/>
            <person name="Shimizu K.K."/>
        </authorList>
    </citation>
    <scope>NUCLEOTIDE SEQUENCE</scope>
</reference>
<dbReference type="InterPro" id="IPR055274">
    <property type="entry name" value="SWO1"/>
</dbReference>